<accession>A0A4Y1R0A6</accession>
<evidence type="ECO:0000313" key="1">
    <source>
        <dbReference type="EMBL" id="BBG97532.1"/>
    </source>
</evidence>
<gene>
    <name evidence="1" type="ORF">Prudu_006693</name>
</gene>
<sequence length="79" mass="9063">MGELLVLHCLNLEGSTVLQNHLFSHRIACLLRFHSSHLPLLFQSAHFPAPLGSIRKGIKSYRFAEVPTQQQRRSTTRRL</sequence>
<organism evidence="1">
    <name type="scientific">Prunus dulcis</name>
    <name type="common">Almond</name>
    <name type="synonym">Amygdalus dulcis</name>
    <dbReference type="NCBI Taxonomy" id="3755"/>
    <lineage>
        <taxon>Eukaryota</taxon>
        <taxon>Viridiplantae</taxon>
        <taxon>Streptophyta</taxon>
        <taxon>Embryophyta</taxon>
        <taxon>Tracheophyta</taxon>
        <taxon>Spermatophyta</taxon>
        <taxon>Magnoliopsida</taxon>
        <taxon>eudicotyledons</taxon>
        <taxon>Gunneridae</taxon>
        <taxon>Pentapetalae</taxon>
        <taxon>rosids</taxon>
        <taxon>fabids</taxon>
        <taxon>Rosales</taxon>
        <taxon>Rosaceae</taxon>
        <taxon>Amygdaloideae</taxon>
        <taxon>Amygdaleae</taxon>
        <taxon>Prunus</taxon>
    </lineage>
</organism>
<dbReference type="AlphaFoldDB" id="A0A4Y1R0A6"/>
<protein>
    <submittedName>
        <fullName evidence="1">AP2/B3-like transcriptional factor family protein</fullName>
    </submittedName>
</protein>
<dbReference type="EMBL" id="AP019298">
    <property type="protein sequence ID" value="BBG97532.1"/>
    <property type="molecule type" value="Genomic_DNA"/>
</dbReference>
<name>A0A4Y1R0A6_PRUDU</name>
<proteinExistence type="predicted"/>
<reference evidence="1" key="1">
    <citation type="journal article" date="2019" name="Science">
        <title>Mutation of a bHLH transcription factor allowed almond domestication.</title>
        <authorList>
            <person name="Sanchez-Perez R."/>
            <person name="Pavan S."/>
            <person name="Mazzeo R."/>
            <person name="Moldovan C."/>
            <person name="Aiese Cigliano R."/>
            <person name="Del Cueto J."/>
            <person name="Ricciardi F."/>
            <person name="Lotti C."/>
            <person name="Ricciardi L."/>
            <person name="Dicenta F."/>
            <person name="Lopez-Marques R.L."/>
            <person name="Lindberg Moller B."/>
        </authorList>
    </citation>
    <scope>NUCLEOTIDE SEQUENCE</scope>
</reference>